<evidence type="ECO:0008006" key="3">
    <source>
        <dbReference type="Google" id="ProtNLM"/>
    </source>
</evidence>
<evidence type="ECO:0000313" key="1">
    <source>
        <dbReference type="EMBL" id="ETR68434.1"/>
    </source>
</evidence>
<accession>A0A1V1P0X2</accession>
<reference evidence="2" key="1">
    <citation type="submission" date="2012-11" db="EMBL/GenBank/DDBJ databases">
        <authorList>
            <person name="Lucero-Rivera Y.E."/>
            <person name="Tovar-Ramirez D."/>
        </authorList>
    </citation>
    <scope>NUCLEOTIDE SEQUENCE [LARGE SCALE GENOMIC DNA]</scope>
    <source>
        <strain evidence="2">Araruama</strain>
    </source>
</reference>
<sequence>MNQKNESIHAYLLILYRNNDTFSSMKEYIAYKGHFLTIEWFFDESGNSDALSFFENLSNSQKRKTLMLFKRIGDSGKIFDISKFRNEGDQIFAFKPQPDRFLSFFYTGKKIIVTNGFCKKPKNYLKMKRKQL</sequence>
<comment type="caution">
    <text evidence="1">The sequence shown here is derived from an EMBL/GenBank/DDBJ whole genome shotgun (WGS) entry which is preliminary data.</text>
</comment>
<proteinExistence type="predicted"/>
<evidence type="ECO:0000313" key="2">
    <source>
        <dbReference type="Proteomes" id="UP000189670"/>
    </source>
</evidence>
<dbReference type="AlphaFoldDB" id="A0A1V1P0X2"/>
<protein>
    <recommendedName>
        <fullName evidence="3">Type II toxin-antitoxin system RelE/ParE family toxin</fullName>
    </recommendedName>
</protein>
<gene>
    <name evidence="1" type="ORF">OMM_10528</name>
</gene>
<dbReference type="Pfam" id="PF05973">
    <property type="entry name" value="Gp49"/>
    <property type="match status" value="1"/>
</dbReference>
<organism evidence="1 2">
    <name type="scientific">Candidatus Magnetoglobus multicellularis str. Araruama</name>
    <dbReference type="NCBI Taxonomy" id="890399"/>
    <lineage>
        <taxon>Bacteria</taxon>
        <taxon>Pseudomonadati</taxon>
        <taxon>Thermodesulfobacteriota</taxon>
        <taxon>Desulfobacteria</taxon>
        <taxon>Desulfobacterales</taxon>
        <taxon>Desulfobacteraceae</taxon>
        <taxon>Candidatus Magnetoglobus</taxon>
    </lineage>
</organism>
<dbReference type="Proteomes" id="UP000189670">
    <property type="component" value="Unassembled WGS sequence"/>
</dbReference>
<dbReference type="InterPro" id="IPR009241">
    <property type="entry name" value="HigB-like"/>
</dbReference>
<name>A0A1V1P0X2_9BACT</name>
<dbReference type="EMBL" id="ATBP01000954">
    <property type="protein sequence ID" value="ETR68434.1"/>
    <property type="molecule type" value="Genomic_DNA"/>
</dbReference>